<dbReference type="RefSeq" id="WP_406261799.1">
    <property type="nucleotide sequence ID" value="NZ_CP108125.1"/>
</dbReference>
<reference evidence="2 3" key="1">
    <citation type="submission" date="2022-10" db="EMBL/GenBank/DDBJ databases">
        <title>The complete genomes of actinobacterial strains from the NBC collection.</title>
        <authorList>
            <person name="Joergensen T.S."/>
            <person name="Alvarez Arevalo M."/>
            <person name="Sterndorff E.B."/>
            <person name="Faurdal D."/>
            <person name="Vuksanovic O."/>
            <person name="Mourched A.-S."/>
            <person name="Charusanti P."/>
            <person name="Shaw S."/>
            <person name="Blin K."/>
            <person name="Weber T."/>
        </authorList>
    </citation>
    <scope>NUCLEOTIDE SEQUENCE [LARGE SCALE GENOMIC DNA]</scope>
    <source>
        <strain evidence="2 3">NBC_00206</strain>
    </source>
</reference>
<feature type="compositionally biased region" description="Basic and acidic residues" evidence="1">
    <location>
        <begin position="1"/>
        <end position="12"/>
    </location>
</feature>
<evidence type="ECO:0000313" key="3">
    <source>
        <dbReference type="Proteomes" id="UP001622690"/>
    </source>
</evidence>
<dbReference type="EMBL" id="CP108125">
    <property type="protein sequence ID" value="WTO87391.1"/>
    <property type="molecule type" value="Genomic_DNA"/>
</dbReference>
<sequence>MEGDEEERRAAAREAAGAGENPGARNETTGATSRGRIRATAVP</sequence>
<name>A0ABZ1J575_9ACTN</name>
<protein>
    <submittedName>
        <fullName evidence="2">Uncharacterized protein</fullName>
    </submittedName>
</protein>
<feature type="region of interest" description="Disordered" evidence="1">
    <location>
        <begin position="1"/>
        <end position="43"/>
    </location>
</feature>
<dbReference type="Proteomes" id="UP001622690">
    <property type="component" value="Chromosome"/>
</dbReference>
<evidence type="ECO:0000313" key="2">
    <source>
        <dbReference type="EMBL" id="WTO87391.1"/>
    </source>
</evidence>
<feature type="compositionally biased region" description="Low complexity" evidence="1">
    <location>
        <begin position="13"/>
        <end position="27"/>
    </location>
</feature>
<organism evidence="2 3">
    <name type="scientific">Streptomyces nigra</name>
    <dbReference type="NCBI Taxonomy" id="1827580"/>
    <lineage>
        <taxon>Bacteria</taxon>
        <taxon>Bacillati</taxon>
        <taxon>Actinomycetota</taxon>
        <taxon>Actinomycetes</taxon>
        <taxon>Kitasatosporales</taxon>
        <taxon>Streptomycetaceae</taxon>
        <taxon>Streptomyces</taxon>
    </lineage>
</organism>
<evidence type="ECO:0000256" key="1">
    <source>
        <dbReference type="SAM" id="MobiDB-lite"/>
    </source>
</evidence>
<proteinExistence type="predicted"/>
<keyword evidence="3" id="KW-1185">Reference proteome</keyword>
<gene>
    <name evidence="2" type="ORF">OHU27_35100</name>
</gene>
<accession>A0ABZ1J575</accession>